<evidence type="ECO:0000256" key="2">
    <source>
        <dbReference type="ARBA" id="ARBA00023002"/>
    </source>
</evidence>
<evidence type="ECO:0000256" key="1">
    <source>
        <dbReference type="ARBA" id="ARBA00006484"/>
    </source>
</evidence>
<dbReference type="RefSeq" id="XP_017994784.1">
    <property type="nucleotide sequence ID" value="XM_018145034.1"/>
</dbReference>
<proteinExistence type="inferred from homology"/>
<keyword evidence="2" id="KW-0560">Oxidoreductase</keyword>
<dbReference type="InterPro" id="IPR002347">
    <property type="entry name" value="SDR_fam"/>
</dbReference>
<gene>
    <name evidence="3" type="ORF">AB675_4869</name>
</gene>
<reference evidence="3 4" key="1">
    <citation type="submission" date="2015-06" db="EMBL/GenBank/DDBJ databases">
        <title>Draft genome of the ant-associated black yeast Phialophora attae CBS 131958.</title>
        <authorList>
            <person name="Moreno L.F."/>
            <person name="Stielow B.J."/>
            <person name="de Hoog S."/>
            <person name="Vicente V.A."/>
            <person name="Weiss V.A."/>
            <person name="de Vries M."/>
            <person name="Cruz L.M."/>
            <person name="Souza E.M."/>
        </authorList>
    </citation>
    <scope>NUCLEOTIDE SEQUENCE [LARGE SCALE GENOMIC DNA]</scope>
    <source>
        <strain evidence="3 4">CBS 131958</strain>
    </source>
</reference>
<dbReference type="AlphaFoldDB" id="A0A0N0NHL4"/>
<dbReference type="STRING" id="1664694.A0A0N0NHL4"/>
<dbReference type="GO" id="GO:0016491">
    <property type="term" value="F:oxidoreductase activity"/>
    <property type="evidence" value="ECO:0007669"/>
    <property type="project" value="UniProtKB-KW"/>
</dbReference>
<evidence type="ECO:0000313" key="3">
    <source>
        <dbReference type="EMBL" id="KPI34821.1"/>
    </source>
</evidence>
<dbReference type="SUPFAM" id="SSF51735">
    <property type="entry name" value="NAD(P)-binding Rossmann-fold domains"/>
    <property type="match status" value="1"/>
</dbReference>
<dbReference type="PANTHER" id="PTHR43115:SF4">
    <property type="entry name" value="DEHYDROGENASE_REDUCTASE SDR FAMILY MEMBER 11"/>
    <property type="match status" value="1"/>
</dbReference>
<sequence>MGDPRVRNVDGFTTVQHHTVPEYLHPGQGRLPDGYTACIIGASAGIGEHIAYAFATAHASTIILCARNTSKLDRVADHITSTICSNYAKKPIINIHECDLADTASVEALAAYIQSDVLEKGGRLDAMIPNASYAPPIEGMKVTENSPELVRKAFDTNFLGVYAIAHHFVPILLESRNQKGGAGHFFVIGSIAGSITKGIIANTGYTISKMAQTRLVEYIAVQYGKEGILAVTIHPGSVLTDMAIGNTPEGFMPYLIDEVGLCGAVVTWLAGMKREEVDWLGGRMISANWDMKELMEKREAIVEKDLLKFEMITR</sequence>
<accession>A0A0N0NHL4</accession>
<dbReference type="Pfam" id="PF00106">
    <property type="entry name" value="adh_short"/>
    <property type="match status" value="1"/>
</dbReference>
<dbReference type="VEuPathDB" id="FungiDB:AB675_4869"/>
<dbReference type="PRINTS" id="PR00081">
    <property type="entry name" value="GDHRDH"/>
</dbReference>
<comment type="caution">
    <text evidence="3">The sequence shown here is derived from an EMBL/GenBank/DDBJ whole genome shotgun (WGS) entry which is preliminary data.</text>
</comment>
<keyword evidence="4" id="KW-1185">Reference proteome</keyword>
<dbReference type="CDD" id="cd05233">
    <property type="entry name" value="SDR_c"/>
    <property type="match status" value="1"/>
</dbReference>
<comment type="similarity">
    <text evidence="1">Belongs to the short-chain dehydrogenases/reductases (SDR) family.</text>
</comment>
<evidence type="ECO:0000313" key="4">
    <source>
        <dbReference type="Proteomes" id="UP000038010"/>
    </source>
</evidence>
<dbReference type="OrthoDB" id="1933717at2759"/>
<dbReference type="InterPro" id="IPR036291">
    <property type="entry name" value="NAD(P)-bd_dom_sf"/>
</dbReference>
<organism evidence="3 4">
    <name type="scientific">Cyphellophora attinorum</name>
    <dbReference type="NCBI Taxonomy" id="1664694"/>
    <lineage>
        <taxon>Eukaryota</taxon>
        <taxon>Fungi</taxon>
        <taxon>Dikarya</taxon>
        <taxon>Ascomycota</taxon>
        <taxon>Pezizomycotina</taxon>
        <taxon>Eurotiomycetes</taxon>
        <taxon>Chaetothyriomycetidae</taxon>
        <taxon>Chaetothyriales</taxon>
        <taxon>Cyphellophoraceae</taxon>
        <taxon>Cyphellophora</taxon>
    </lineage>
</organism>
<dbReference type="Gene3D" id="3.40.50.720">
    <property type="entry name" value="NAD(P)-binding Rossmann-like Domain"/>
    <property type="match status" value="1"/>
</dbReference>
<dbReference type="GeneID" id="28736914"/>
<protein>
    <submittedName>
        <fullName evidence="3">Dehydrogenase/ SDR family member 7B</fullName>
    </submittedName>
</protein>
<dbReference type="PANTHER" id="PTHR43115">
    <property type="entry name" value="DEHYDROGENASE/REDUCTASE SDR FAMILY MEMBER 11"/>
    <property type="match status" value="1"/>
</dbReference>
<name>A0A0N0NHL4_9EURO</name>
<dbReference type="EMBL" id="LFJN01000049">
    <property type="protein sequence ID" value="KPI34821.1"/>
    <property type="molecule type" value="Genomic_DNA"/>
</dbReference>
<dbReference type="Proteomes" id="UP000038010">
    <property type="component" value="Unassembled WGS sequence"/>
</dbReference>